<reference evidence="2" key="1">
    <citation type="journal article" date="2017" name="Nat. Commun.">
        <title>The North American bullfrog draft genome provides insight into hormonal regulation of long noncoding RNA.</title>
        <authorList>
            <person name="Hammond S.A."/>
            <person name="Warren R.L."/>
            <person name="Vandervalk B.P."/>
            <person name="Kucuk E."/>
            <person name="Khan H."/>
            <person name="Gibb E.A."/>
            <person name="Pandoh P."/>
            <person name="Kirk H."/>
            <person name="Zhao Y."/>
            <person name="Jones M."/>
            <person name="Mungall A.J."/>
            <person name="Coope R."/>
            <person name="Pleasance S."/>
            <person name="Moore R.A."/>
            <person name="Holt R.A."/>
            <person name="Round J.M."/>
            <person name="Ohora S."/>
            <person name="Walle B.V."/>
            <person name="Veldhoen N."/>
            <person name="Helbing C.C."/>
            <person name="Birol I."/>
        </authorList>
    </citation>
    <scope>NUCLEOTIDE SEQUENCE [LARGE SCALE GENOMIC DNA]</scope>
</reference>
<dbReference type="EMBL" id="KV970807">
    <property type="protein sequence ID" value="PIO15247.1"/>
    <property type="molecule type" value="Genomic_DNA"/>
</dbReference>
<dbReference type="Proteomes" id="UP000228934">
    <property type="component" value="Unassembled WGS sequence"/>
</dbReference>
<evidence type="ECO:0000313" key="1">
    <source>
        <dbReference type="EMBL" id="PIO15247.1"/>
    </source>
</evidence>
<gene>
    <name evidence="1" type="ORF">AB205_0068520</name>
</gene>
<protein>
    <submittedName>
        <fullName evidence="1">Uncharacterized protein</fullName>
    </submittedName>
</protein>
<proteinExistence type="predicted"/>
<sequence>MHCHCTNDTGWKRGLTSGSIKGLIVCLKCVFRTAGGGAFTRGRHVCSAGTPVPCLPYLQNSNLPCLHSRLSSTCVQKDQQVPWKCRITAGASRCWRPAVPDTQKNGITVLFSGGGGVTCWY</sequence>
<keyword evidence="2" id="KW-1185">Reference proteome</keyword>
<evidence type="ECO:0000313" key="2">
    <source>
        <dbReference type="Proteomes" id="UP000228934"/>
    </source>
</evidence>
<dbReference type="AlphaFoldDB" id="A0A2G9QI56"/>
<accession>A0A2G9QI56</accession>
<name>A0A2G9QI56_AQUCT</name>
<organism evidence="1 2">
    <name type="scientific">Aquarana catesbeiana</name>
    <name type="common">American bullfrog</name>
    <name type="synonym">Rana catesbeiana</name>
    <dbReference type="NCBI Taxonomy" id="8400"/>
    <lineage>
        <taxon>Eukaryota</taxon>
        <taxon>Metazoa</taxon>
        <taxon>Chordata</taxon>
        <taxon>Craniata</taxon>
        <taxon>Vertebrata</taxon>
        <taxon>Euteleostomi</taxon>
        <taxon>Amphibia</taxon>
        <taxon>Batrachia</taxon>
        <taxon>Anura</taxon>
        <taxon>Neobatrachia</taxon>
        <taxon>Ranoidea</taxon>
        <taxon>Ranidae</taxon>
        <taxon>Aquarana</taxon>
    </lineage>
</organism>